<evidence type="ECO:0008006" key="8">
    <source>
        <dbReference type="Google" id="ProtNLM"/>
    </source>
</evidence>
<sequence length="1342" mass="153281">MSYDRVRKQEPHYLNLQHMKQQNLLIKKIERRINKAMQADRPALYREITKLKNASLKNPAVPETEKLLSGITKKLDASIHEQALRRKNIPRFDFDPALPITAKKDEIIDAIVKNQVVIISGETGSGKTTQLPKFCLFAGRGVFGKIGCTQPRRIAAITVCARIAYELGEETGKSVGYKIRFTDKTHKDSYIKIMTDGILLAEANNDPYLNEYDTIIVDEAHERSLNIDFILGILKTLLKKRKDLKLIITSATIDTDKFSKAFDNAPVIEVSGRMFPVDIRYLPAEPEPEKNDDKSYPDLAAEAVDKIIKENPYGDMLIFMPTEQDIREATETLEGRKYRSVEIIPLFAKLPASEQKKVFFPLSSRKIIISTNIAETSITIPGIKYVIDTGLARIPHYTPRSRSTALPVLPVSKSSADQRKGRCGRVENGICVRLYTKENYEARCLYTLPEILRSNLAEVVLRMIALKLGDVSSFPFIDKPSPKSINDGYDILLELGAIKQEEGNKALYSLTPTGRLMASLPVDPRLSRMLIEAPDRGCLEEITVIAAAISSQDPRQRPADKTEEADRAHKVFSDPLSDFITLLNIWNKYNAVCAATSGARKFCKANFLSFKRMKEWRDIYTQITNILVETGMKSRKQERLKALSDTSKSDNKFSPLYTAIHKSILSGFLSNIAMKKEKNNFCATREKSVMIFPGSGLFKNPPAWIVSAEMVETSRFFARTAAAIESAWIEEIGKEQCKYSYYEPHWDRKRGEVVALEKVNLYGLTIVSGRSVSYGRINPEEASDIFIRYALVEEDIDTFFPFMEHNKKVKDEVLDIENRLRKRDIFAGNETVFEFYKKRLSAIYDIRTLSRQIKSTGNDKYLRMKKEDLLRYIPDEEDLSLYPDSINLGEKPFKCLYSFDPGKPDDGITVNIPLSSSSSVLPDKADWLVPGLFEEKISALLKGLPKEYRKKLLPVSNVLNTIIEKMPRGKAALATELSNFIFYNFGVDIPAGAWSDDALPGHLKMRFSITDAKGKEILSGKDKSILLKNFSKPLDNKMLVSVKRKYEKTGIIKWDFGDIEKQILIKEDENTSRIYFPALEKDQDCVNLRIFESEKQARISHKEGTIALFLISFDKEIKYVKKQISLPGEFHKFTVFFGGIKSFDKMLFNGIIKDLFDKDIRTEDAFNTYSLYVLKNIFSCSQKIIKHLCPVLEAFHEARSVLQDLSRKCRLNNKEAFLMIEKLENEVVRLLPDNFIQLYEPDRLLHLPRYLKATSIRAQRALIDPEKDKIKAKELEAHTLSMDKLLKSISPFTSDEKRKAMEEYFWLIEEYKVSLFAQELKTPIPISAKRLDKKLKEIERLI</sequence>
<dbReference type="PROSITE" id="PS51194">
    <property type="entry name" value="HELICASE_CTER"/>
    <property type="match status" value="1"/>
</dbReference>
<dbReference type="InterPro" id="IPR027417">
    <property type="entry name" value="P-loop_NTPase"/>
</dbReference>
<dbReference type="Pfam" id="PF00270">
    <property type="entry name" value="DEAD"/>
    <property type="match status" value="1"/>
</dbReference>
<dbReference type="PROSITE" id="PS51192">
    <property type="entry name" value="HELICASE_ATP_BIND_1"/>
    <property type="match status" value="1"/>
</dbReference>
<dbReference type="SMART" id="SM00382">
    <property type="entry name" value="AAA"/>
    <property type="match status" value="1"/>
</dbReference>
<evidence type="ECO:0000259" key="6">
    <source>
        <dbReference type="PROSITE" id="PS51194"/>
    </source>
</evidence>
<dbReference type="Pfam" id="PF21010">
    <property type="entry name" value="HA2_C"/>
    <property type="match status" value="1"/>
</dbReference>
<accession>E1YGT3</accession>
<dbReference type="InterPro" id="IPR010222">
    <property type="entry name" value="RNA_helicase_HrpA"/>
</dbReference>
<protein>
    <recommendedName>
        <fullName evidence="8">ATP-dependent RNA helicase HrpA</fullName>
    </recommendedName>
</protein>
<dbReference type="Pfam" id="PF11898">
    <property type="entry name" value="DUF3418"/>
    <property type="match status" value="1"/>
</dbReference>
<evidence type="ECO:0000256" key="3">
    <source>
        <dbReference type="ARBA" id="ARBA00022806"/>
    </source>
</evidence>
<dbReference type="PANTHER" id="PTHR18934:SF99">
    <property type="entry name" value="ATP-DEPENDENT RNA HELICASE DHX37-RELATED"/>
    <property type="match status" value="1"/>
</dbReference>
<dbReference type="InterPro" id="IPR011709">
    <property type="entry name" value="DEAD-box_helicase_OB_fold"/>
</dbReference>
<reference evidence="7" key="1">
    <citation type="journal article" date="2011" name="Environ. Microbiol.">
        <title>Genomic insights into the metabolic potential of the polycyclic aromatic hydrocarbon degrading sulfate-reducing Deltaproteobacterium N47.</title>
        <authorList>
            <person name="Bergmann F."/>
            <person name="Selesi D."/>
            <person name="Weinmaier T."/>
            <person name="Tischler P."/>
            <person name="Rattei T."/>
            <person name="Meckenstock R.U."/>
        </authorList>
    </citation>
    <scope>NUCLEOTIDE SEQUENCE</scope>
</reference>
<dbReference type="FunFam" id="1.20.120.1080:FF:000005">
    <property type="entry name" value="ATP-dependent helicase HrpA"/>
    <property type="match status" value="1"/>
</dbReference>
<dbReference type="SUPFAM" id="SSF52540">
    <property type="entry name" value="P-loop containing nucleoside triphosphate hydrolases"/>
    <property type="match status" value="1"/>
</dbReference>
<dbReference type="Pfam" id="PF00271">
    <property type="entry name" value="Helicase_C"/>
    <property type="match status" value="1"/>
</dbReference>
<dbReference type="NCBIfam" id="TIGR01967">
    <property type="entry name" value="DEAH_box_HrpA"/>
    <property type="match status" value="1"/>
</dbReference>
<dbReference type="SMART" id="SM00490">
    <property type="entry name" value="HELICc"/>
    <property type="match status" value="1"/>
</dbReference>
<evidence type="ECO:0000256" key="4">
    <source>
        <dbReference type="ARBA" id="ARBA00022840"/>
    </source>
</evidence>
<dbReference type="InterPro" id="IPR001650">
    <property type="entry name" value="Helicase_C-like"/>
</dbReference>
<keyword evidence="4" id="KW-0067">ATP-binding</keyword>
<dbReference type="GO" id="GO:0016787">
    <property type="term" value="F:hydrolase activity"/>
    <property type="evidence" value="ECO:0007669"/>
    <property type="project" value="UniProtKB-KW"/>
</dbReference>
<dbReference type="GO" id="GO:0003723">
    <property type="term" value="F:RNA binding"/>
    <property type="evidence" value="ECO:0007669"/>
    <property type="project" value="TreeGrafter"/>
</dbReference>
<evidence type="ECO:0000313" key="7">
    <source>
        <dbReference type="EMBL" id="CBX29777.1"/>
    </source>
</evidence>
<keyword evidence="3" id="KW-0347">Helicase</keyword>
<dbReference type="InterPro" id="IPR014001">
    <property type="entry name" value="Helicase_ATP-bd"/>
</dbReference>
<keyword evidence="2" id="KW-0378">Hydrolase</keyword>
<dbReference type="SMART" id="SM00847">
    <property type="entry name" value="HA2"/>
    <property type="match status" value="1"/>
</dbReference>
<feature type="domain" description="Helicase C-terminal" evidence="6">
    <location>
        <begin position="303"/>
        <end position="467"/>
    </location>
</feature>
<keyword evidence="1" id="KW-0547">Nucleotide-binding</keyword>
<evidence type="ECO:0000256" key="2">
    <source>
        <dbReference type="ARBA" id="ARBA00022801"/>
    </source>
</evidence>
<dbReference type="InterPro" id="IPR011545">
    <property type="entry name" value="DEAD/DEAH_box_helicase_dom"/>
</dbReference>
<dbReference type="CDD" id="cd18791">
    <property type="entry name" value="SF2_C_RHA"/>
    <property type="match status" value="1"/>
</dbReference>
<dbReference type="SMART" id="SM00487">
    <property type="entry name" value="DEXDc"/>
    <property type="match status" value="1"/>
</dbReference>
<dbReference type="Gene3D" id="1.20.120.1080">
    <property type="match status" value="1"/>
</dbReference>
<dbReference type="InterPro" id="IPR024590">
    <property type="entry name" value="HrpA_C"/>
</dbReference>
<dbReference type="InterPro" id="IPR003593">
    <property type="entry name" value="AAA+_ATPase"/>
</dbReference>
<name>E1YGT3_9BACT</name>
<dbReference type="GO" id="GO:0005524">
    <property type="term" value="F:ATP binding"/>
    <property type="evidence" value="ECO:0007669"/>
    <property type="project" value="UniProtKB-KW"/>
</dbReference>
<evidence type="ECO:0000259" key="5">
    <source>
        <dbReference type="PROSITE" id="PS51192"/>
    </source>
</evidence>
<dbReference type="GO" id="GO:0003724">
    <property type="term" value="F:RNA helicase activity"/>
    <property type="evidence" value="ECO:0007669"/>
    <property type="project" value="InterPro"/>
</dbReference>
<feature type="domain" description="Helicase ATP-binding" evidence="5">
    <location>
        <begin position="108"/>
        <end position="271"/>
    </location>
</feature>
<dbReference type="Pfam" id="PF07717">
    <property type="entry name" value="OB_NTP_bind"/>
    <property type="match status" value="1"/>
</dbReference>
<gene>
    <name evidence="7" type="ORF">N47_F14720</name>
</gene>
<dbReference type="InterPro" id="IPR007502">
    <property type="entry name" value="Helicase-assoc_dom"/>
</dbReference>
<proteinExistence type="predicted"/>
<organism evidence="7">
    <name type="scientific">uncultured Desulfobacterium sp</name>
    <dbReference type="NCBI Taxonomy" id="201089"/>
    <lineage>
        <taxon>Bacteria</taxon>
        <taxon>Pseudomonadati</taxon>
        <taxon>Thermodesulfobacteriota</taxon>
        <taxon>Desulfobacteria</taxon>
        <taxon>Desulfobacterales</taxon>
        <taxon>Desulfobacteriaceae</taxon>
        <taxon>Desulfobacterium</taxon>
        <taxon>environmental samples</taxon>
    </lineage>
</organism>
<dbReference type="PANTHER" id="PTHR18934">
    <property type="entry name" value="ATP-DEPENDENT RNA HELICASE"/>
    <property type="match status" value="1"/>
</dbReference>
<evidence type="ECO:0000256" key="1">
    <source>
        <dbReference type="ARBA" id="ARBA00022741"/>
    </source>
</evidence>
<dbReference type="FunFam" id="3.40.50.300:FF:001922">
    <property type="entry name" value="DEAH (Asp-Glu-Ala-His) box polypeptide 29"/>
    <property type="match status" value="1"/>
</dbReference>
<dbReference type="Gene3D" id="3.40.50.300">
    <property type="entry name" value="P-loop containing nucleotide triphosphate hydrolases"/>
    <property type="match status" value="2"/>
</dbReference>
<dbReference type="EMBL" id="FR695873">
    <property type="protein sequence ID" value="CBX29777.1"/>
    <property type="molecule type" value="Genomic_DNA"/>
</dbReference>